<dbReference type="EMBL" id="JAACJK010000163">
    <property type="protein sequence ID" value="KAF5326449.1"/>
    <property type="molecule type" value="Genomic_DNA"/>
</dbReference>
<evidence type="ECO:0000313" key="2">
    <source>
        <dbReference type="EMBL" id="KAF5326449.1"/>
    </source>
</evidence>
<name>A0A8H5BN28_9AGAR</name>
<reference evidence="2 3" key="1">
    <citation type="journal article" date="2020" name="ISME J.">
        <title>Uncovering the hidden diversity of litter-decomposition mechanisms in mushroom-forming fungi.</title>
        <authorList>
            <person name="Floudas D."/>
            <person name="Bentzer J."/>
            <person name="Ahren D."/>
            <person name="Johansson T."/>
            <person name="Persson P."/>
            <person name="Tunlid A."/>
        </authorList>
    </citation>
    <scope>NUCLEOTIDE SEQUENCE [LARGE SCALE GENOMIC DNA]</scope>
    <source>
        <strain evidence="2 3">CBS 175.51</strain>
    </source>
</reference>
<feature type="region of interest" description="Disordered" evidence="1">
    <location>
        <begin position="65"/>
        <end position="94"/>
    </location>
</feature>
<dbReference type="AlphaFoldDB" id="A0A8H5BN28"/>
<evidence type="ECO:0000313" key="3">
    <source>
        <dbReference type="Proteomes" id="UP000541558"/>
    </source>
</evidence>
<feature type="compositionally biased region" description="Low complexity" evidence="1">
    <location>
        <begin position="1"/>
        <end position="26"/>
    </location>
</feature>
<evidence type="ECO:0000256" key="1">
    <source>
        <dbReference type="SAM" id="MobiDB-lite"/>
    </source>
</evidence>
<protein>
    <submittedName>
        <fullName evidence="2">Uncharacterized protein</fullName>
    </submittedName>
</protein>
<proteinExistence type="predicted"/>
<keyword evidence="3" id="KW-1185">Reference proteome</keyword>
<dbReference type="Proteomes" id="UP000541558">
    <property type="component" value="Unassembled WGS sequence"/>
</dbReference>
<comment type="caution">
    <text evidence="2">The sequence shown here is derived from an EMBL/GenBank/DDBJ whole genome shotgun (WGS) entry which is preliminary data.</text>
</comment>
<feature type="region of interest" description="Disordered" evidence="1">
    <location>
        <begin position="1"/>
        <end position="36"/>
    </location>
</feature>
<feature type="compositionally biased region" description="Low complexity" evidence="1">
    <location>
        <begin position="73"/>
        <end position="86"/>
    </location>
</feature>
<sequence>MLSRRLAPASVALGPSPSAASGLPAPTMTTNGKEPAIECQGGGCDGGPFHARDLRDWGNIGLKSCQNQHRSTTDGSSDASTTPASTARRRDDGQ</sequence>
<organism evidence="2 3">
    <name type="scientific">Ephemerocybe angulata</name>
    <dbReference type="NCBI Taxonomy" id="980116"/>
    <lineage>
        <taxon>Eukaryota</taxon>
        <taxon>Fungi</taxon>
        <taxon>Dikarya</taxon>
        <taxon>Basidiomycota</taxon>
        <taxon>Agaricomycotina</taxon>
        <taxon>Agaricomycetes</taxon>
        <taxon>Agaricomycetidae</taxon>
        <taxon>Agaricales</taxon>
        <taxon>Agaricineae</taxon>
        <taxon>Psathyrellaceae</taxon>
        <taxon>Ephemerocybe</taxon>
    </lineage>
</organism>
<gene>
    <name evidence="2" type="ORF">D9611_000575</name>
</gene>
<accession>A0A8H5BN28</accession>